<name>A0A1L9SUS4_9EURO</name>
<dbReference type="Proteomes" id="UP000184188">
    <property type="component" value="Unassembled WGS sequence"/>
</dbReference>
<evidence type="ECO:0000313" key="2">
    <source>
        <dbReference type="EMBL" id="OJJ50864.1"/>
    </source>
</evidence>
<proteinExistence type="predicted"/>
<evidence type="ECO:0000256" key="1">
    <source>
        <dbReference type="SAM" id="MobiDB-lite"/>
    </source>
</evidence>
<organism evidence="2 3">
    <name type="scientific">Penicilliopsis zonata CBS 506.65</name>
    <dbReference type="NCBI Taxonomy" id="1073090"/>
    <lineage>
        <taxon>Eukaryota</taxon>
        <taxon>Fungi</taxon>
        <taxon>Dikarya</taxon>
        <taxon>Ascomycota</taxon>
        <taxon>Pezizomycotina</taxon>
        <taxon>Eurotiomycetes</taxon>
        <taxon>Eurotiomycetidae</taxon>
        <taxon>Eurotiales</taxon>
        <taxon>Aspergillaceae</taxon>
        <taxon>Penicilliopsis</taxon>
    </lineage>
</organism>
<dbReference type="GeneID" id="34608053"/>
<dbReference type="VEuPathDB" id="FungiDB:ASPZODRAFT_126822"/>
<gene>
    <name evidence="2" type="ORF">ASPZODRAFT_126822</name>
</gene>
<accession>A0A1L9SUS4</accession>
<protein>
    <submittedName>
        <fullName evidence="2">Uncharacterized protein</fullName>
    </submittedName>
</protein>
<dbReference type="EMBL" id="KV878336">
    <property type="protein sequence ID" value="OJJ50864.1"/>
    <property type="molecule type" value="Genomic_DNA"/>
</dbReference>
<evidence type="ECO:0000313" key="3">
    <source>
        <dbReference type="Proteomes" id="UP000184188"/>
    </source>
</evidence>
<reference evidence="3" key="1">
    <citation type="journal article" date="2017" name="Genome Biol.">
        <title>Comparative genomics reveals high biological diversity and specific adaptations in the industrially and medically important fungal genus Aspergillus.</title>
        <authorList>
            <person name="de Vries R.P."/>
            <person name="Riley R."/>
            <person name="Wiebenga A."/>
            <person name="Aguilar-Osorio G."/>
            <person name="Amillis S."/>
            <person name="Uchima C.A."/>
            <person name="Anderluh G."/>
            <person name="Asadollahi M."/>
            <person name="Askin M."/>
            <person name="Barry K."/>
            <person name="Battaglia E."/>
            <person name="Bayram O."/>
            <person name="Benocci T."/>
            <person name="Braus-Stromeyer S.A."/>
            <person name="Caldana C."/>
            <person name="Canovas D."/>
            <person name="Cerqueira G.C."/>
            <person name="Chen F."/>
            <person name="Chen W."/>
            <person name="Choi C."/>
            <person name="Clum A."/>
            <person name="Dos Santos R.A."/>
            <person name="Damasio A.R."/>
            <person name="Diallinas G."/>
            <person name="Emri T."/>
            <person name="Fekete E."/>
            <person name="Flipphi M."/>
            <person name="Freyberg S."/>
            <person name="Gallo A."/>
            <person name="Gournas C."/>
            <person name="Habgood R."/>
            <person name="Hainaut M."/>
            <person name="Harispe M.L."/>
            <person name="Henrissat B."/>
            <person name="Hilden K.S."/>
            <person name="Hope R."/>
            <person name="Hossain A."/>
            <person name="Karabika E."/>
            <person name="Karaffa L."/>
            <person name="Karanyi Z."/>
            <person name="Krasevec N."/>
            <person name="Kuo A."/>
            <person name="Kusch H."/>
            <person name="LaButti K."/>
            <person name="Lagendijk E.L."/>
            <person name="Lapidus A."/>
            <person name="Levasseur A."/>
            <person name="Lindquist E."/>
            <person name="Lipzen A."/>
            <person name="Logrieco A.F."/>
            <person name="MacCabe A."/>
            <person name="Maekelae M.R."/>
            <person name="Malavazi I."/>
            <person name="Melin P."/>
            <person name="Meyer V."/>
            <person name="Mielnichuk N."/>
            <person name="Miskei M."/>
            <person name="Molnar A.P."/>
            <person name="Mule G."/>
            <person name="Ngan C.Y."/>
            <person name="Orejas M."/>
            <person name="Orosz E."/>
            <person name="Ouedraogo J.P."/>
            <person name="Overkamp K.M."/>
            <person name="Park H.-S."/>
            <person name="Perrone G."/>
            <person name="Piumi F."/>
            <person name="Punt P.J."/>
            <person name="Ram A.F."/>
            <person name="Ramon A."/>
            <person name="Rauscher S."/>
            <person name="Record E."/>
            <person name="Riano-Pachon D.M."/>
            <person name="Robert V."/>
            <person name="Roehrig J."/>
            <person name="Ruller R."/>
            <person name="Salamov A."/>
            <person name="Salih N.S."/>
            <person name="Samson R.A."/>
            <person name="Sandor E."/>
            <person name="Sanguinetti M."/>
            <person name="Schuetze T."/>
            <person name="Sepcic K."/>
            <person name="Shelest E."/>
            <person name="Sherlock G."/>
            <person name="Sophianopoulou V."/>
            <person name="Squina F.M."/>
            <person name="Sun H."/>
            <person name="Susca A."/>
            <person name="Todd R.B."/>
            <person name="Tsang A."/>
            <person name="Unkles S.E."/>
            <person name="van de Wiele N."/>
            <person name="van Rossen-Uffink D."/>
            <person name="Oliveira J.V."/>
            <person name="Vesth T.C."/>
            <person name="Visser J."/>
            <person name="Yu J.-H."/>
            <person name="Zhou M."/>
            <person name="Andersen M.R."/>
            <person name="Archer D.B."/>
            <person name="Baker S.E."/>
            <person name="Benoit I."/>
            <person name="Brakhage A.A."/>
            <person name="Braus G.H."/>
            <person name="Fischer R."/>
            <person name="Frisvad J.C."/>
            <person name="Goldman G.H."/>
            <person name="Houbraken J."/>
            <person name="Oakley B."/>
            <person name="Pocsi I."/>
            <person name="Scazzocchio C."/>
            <person name="Seiboth B."/>
            <person name="vanKuyk P.A."/>
            <person name="Wortman J."/>
            <person name="Dyer P.S."/>
            <person name="Grigoriev I.V."/>
        </authorList>
    </citation>
    <scope>NUCLEOTIDE SEQUENCE [LARGE SCALE GENOMIC DNA]</scope>
    <source>
        <strain evidence="3">CBS 506.65</strain>
    </source>
</reference>
<dbReference type="RefSeq" id="XP_022585374.1">
    <property type="nucleotide sequence ID" value="XM_022721588.1"/>
</dbReference>
<feature type="region of interest" description="Disordered" evidence="1">
    <location>
        <begin position="196"/>
        <end position="225"/>
    </location>
</feature>
<keyword evidence="3" id="KW-1185">Reference proteome</keyword>
<dbReference type="OrthoDB" id="5421702at2759"/>
<feature type="compositionally biased region" description="Basic and acidic residues" evidence="1">
    <location>
        <begin position="201"/>
        <end position="211"/>
    </location>
</feature>
<dbReference type="AlphaFoldDB" id="A0A1L9SUS4"/>
<sequence>MDEEELHGYPLEAHNAELVINADILDEFWEPQKFENDKMSLQTRVWDAFSHRAEFVRYEPKQGRAVHHFNWNGDPVYEPSGTEPCISLFYLLSAPKVLHPRDDLRIQATMSRATHFVDPVLVFLESGVDDLTQTGSDLVNFAAGRTFKTYSPHGKWTEDEKERQDGTLMDDGEIDSYFSSRCVVGNGFIQQCPIPSRKQRRADMRRQEATRSHRRTSLGTMTYRPSPLRYSISADEIESPPVESDNAEHSMSLDPPYKQDLTLCQTFQGENEGLRPAGNDTQRRFYSTHVPLDDTHSDKQTHIWKHLYRKTWNYLASSKAGGRAAPIESQAAMVIMPSATVQKRASTARFSVSRIKTYLLSGMKTAVCLFFNS</sequence>